<protein>
    <submittedName>
        <fullName evidence="2">Uncharacterized protein</fullName>
    </submittedName>
</protein>
<evidence type="ECO:0000256" key="1">
    <source>
        <dbReference type="SAM" id="MobiDB-lite"/>
    </source>
</evidence>
<reference evidence="2" key="2">
    <citation type="journal article" date="2015" name="Fish Shellfish Immunol.">
        <title>Early steps in the European eel (Anguilla anguilla)-Vibrio vulnificus interaction in the gills: Role of the RtxA13 toxin.</title>
        <authorList>
            <person name="Callol A."/>
            <person name="Pajuelo D."/>
            <person name="Ebbesson L."/>
            <person name="Teles M."/>
            <person name="MacKenzie S."/>
            <person name="Amaro C."/>
        </authorList>
    </citation>
    <scope>NUCLEOTIDE SEQUENCE</scope>
</reference>
<dbReference type="AlphaFoldDB" id="A0A0E9VH03"/>
<feature type="compositionally biased region" description="Polar residues" evidence="1">
    <location>
        <begin position="1"/>
        <end position="13"/>
    </location>
</feature>
<proteinExistence type="predicted"/>
<evidence type="ECO:0000313" key="2">
    <source>
        <dbReference type="EMBL" id="JAH77399.1"/>
    </source>
</evidence>
<dbReference type="EMBL" id="GBXM01031178">
    <property type="protein sequence ID" value="JAH77399.1"/>
    <property type="molecule type" value="Transcribed_RNA"/>
</dbReference>
<reference evidence="2" key="1">
    <citation type="submission" date="2014-11" db="EMBL/GenBank/DDBJ databases">
        <authorList>
            <person name="Amaro Gonzalez C."/>
        </authorList>
    </citation>
    <scope>NUCLEOTIDE SEQUENCE</scope>
</reference>
<accession>A0A0E9VH03</accession>
<name>A0A0E9VH03_ANGAN</name>
<sequence length="50" mass="5734">MSLQRMGSCSNPYNLKKKEPNKERKQSLLIIFQACQVFRGHGVSKVNLLL</sequence>
<organism evidence="2">
    <name type="scientific">Anguilla anguilla</name>
    <name type="common">European freshwater eel</name>
    <name type="synonym">Muraena anguilla</name>
    <dbReference type="NCBI Taxonomy" id="7936"/>
    <lineage>
        <taxon>Eukaryota</taxon>
        <taxon>Metazoa</taxon>
        <taxon>Chordata</taxon>
        <taxon>Craniata</taxon>
        <taxon>Vertebrata</taxon>
        <taxon>Euteleostomi</taxon>
        <taxon>Actinopterygii</taxon>
        <taxon>Neopterygii</taxon>
        <taxon>Teleostei</taxon>
        <taxon>Anguilliformes</taxon>
        <taxon>Anguillidae</taxon>
        <taxon>Anguilla</taxon>
    </lineage>
</organism>
<feature type="region of interest" description="Disordered" evidence="1">
    <location>
        <begin position="1"/>
        <end position="22"/>
    </location>
</feature>